<organism evidence="1 2">
    <name type="scientific">[Mycobacterium] zoologicum</name>
    <dbReference type="NCBI Taxonomy" id="2872311"/>
    <lineage>
        <taxon>Bacteria</taxon>
        <taxon>Bacillati</taxon>
        <taxon>Actinomycetota</taxon>
        <taxon>Actinomycetes</taxon>
        <taxon>Mycobacteriales</taxon>
        <taxon>Mycobacteriaceae</taxon>
        <taxon>Mycolicibacter</taxon>
    </lineage>
</organism>
<dbReference type="Pfam" id="PF20079">
    <property type="entry name" value="DUF6474"/>
    <property type="match status" value="1"/>
</dbReference>
<dbReference type="RefSeq" id="WP_224863608.1">
    <property type="nucleotide sequence ID" value="NZ_JAYJJT010000006.1"/>
</dbReference>
<gene>
    <name evidence="1" type="ORF">KV112_07415</name>
</gene>
<reference evidence="1 2" key="1">
    <citation type="submission" date="2023-12" db="EMBL/GenBank/DDBJ databases">
        <title>Description of new species of Mycobacterium terrae complex isolated from sewage at the Sao Paulo Zoological Park Foundation in Brazil.</title>
        <authorList>
            <person name="Romagnoli C.L."/>
            <person name="Conceicao E.C."/>
            <person name="Machado E."/>
            <person name="Barreto L.B.P.F."/>
            <person name="Sharma A."/>
            <person name="Silva N.M."/>
            <person name="Marques L.E."/>
            <person name="Juliana M.A."/>
            <person name="Lourenco M.C.S."/>
            <person name="Digiampietri L.A."/>
            <person name="Suffys P.N."/>
            <person name="Viana-Niero C."/>
        </authorList>
    </citation>
    <scope>NUCLEOTIDE SEQUENCE [LARGE SCALE GENOMIC DNA]</scope>
    <source>
        <strain evidence="1 2">MYC123</strain>
    </source>
</reference>
<dbReference type="InterPro" id="IPR045522">
    <property type="entry name" value="DUF6474"/>
</dbReference>
<comment type="caution">
    <text evidence="1">The sequence shown here is derived from an EMBL/GenBank/DDBJ whole genome shotgun (WGS) entry which is preliminary data.</text>
</comment>
<protein>
    <submittedName>
        <fullName evidence="1">DUF6474 family protein</fullName>
    </submittedName>
</protein>
<evidence type="ECO:0000313" key="2">
    <source>
        <dbReference type="Proteomes" id="UP001299046"/>
    </source>
</evidence>
<accession>A0ABU5YKP6</accession>
<name>A0ABU5YKP6_9MYCO</name>
<evidence type="ECO:0000313" key="1">
    <source>
        <dbReference type="EMBL" id="MEB3049559.1"/>
    </source>
</evidence>
<dbReference type="Proteomes" id="UP001299046">
    <property type="component" value="Unassembled WGS sequence"/>
</dbReference>
<sequence>MGLFRKRKSRATRRAEARALKTRAKMEARLAAKGEAKRFKATQRADARALKAQLKAGRDRDRTTLKAAESQLKAARDGRLLSPARIRRTLAVSRMLAPIVVPVAYRGAMAVRGLIDQQRAAQLGVPLARMGEFSGSGKNEARLSARIVGAERTLREVAVRRPKDAETKQFVSAVTDRLSDLATAVTAIETMPGDRRRAGFASISQQLDGIDADLMARLGLPS</sequence>
<keyword evidence="2" id="KW-1185">Reference proteome</keyword>
<proteinExistence type="predicted"/>
<dbReference type="EMBL" id="JAYJJT010000006">
    <property type="protein sequence ID" value="MEB3049559.1"/>
    <property type="molecule type" value="Genomic_DNA"/>
</dbReference>